<sequence length="98" mass="11054">MIDEKEWLKLLKKEGFKELVVHLIGGPNDVVEVHTHDKHTVHVVLEGEVSLTDKNGTKTIRQGERFEFSPGTIHSGKCGPQGCRSIVGLREEENIRRV</sequence>
<dbReference type="GO" id="GO:0006355">
    <property type="term" value="P:regulation of DNA-templated transcription"/>
    <property type="evidence" value="ECO:0007669"/>
    <property type="project" value="InterPro"/>
</dbReference>
<evidence type="ECO:0000259" key="2">
    <source>
        <dbReference type="Pfam" id="PF02311"/>
    </source>
</evidence>
<gene>
    <name evidence="3" type="ORF">A2777_02880</name>
</gene>
<dbReference type="AlphaFoldDB" id="A0A1F5Z861"/>
<reference evidence="3 4" key="1">
    <citation type="journal article" date="2016" name="Nat. Commun.">
        <title>Thousands of microbial genomes shed light on interconnected biogeochemical processes in an aquifer system.</title>
        <authorList>
            <person name="Anantharaman K."/>
            <person name="Brown C.T."/>
            <person name="Hug L.A."/>
            <person name="Sharon I."/>
            <person name="Castelle C.J."/>
            <person name="Probst A.J."/>
            <person name="Thomas B.C."/>
            <person name="Singh A."/>
            <person name="Wilkins M.J."/>
            <person name="Karaoz U."/>
            <person name="Brodie E.L."/>
            <person name="Williams K.H."/>
            <person name="Hubbard S.S."/>
            <person name="Banfield J.F."/>
        </authorList>
    </citation>
    <scope>NUCLEOTIDE SEQUENCE [LARGE SCALE GENOMIC DNA]</scope>
</reference>
<evidence type="ECO:0000256" key="1">
    <source>
        <dbReference type="ARBA" id="ARBA00023125"/>
    </source>
</evidence>
<comment type="caution">
    <text evidence="3">The sequence shown here is derived from an EMBL/GenBank/DDBJ whole genome shotgun (WGS) entry which is preliminary data.</text>
</comment>
<dbReference type="Proteomes" id="UP000177354">
    <property type="component" value="Unassembled WGS sequence"/>
</dbReference>
<dbReference type="SUPFAM" id="SSF51182">
    <property type="entry name" value="RmlC-like cupins"/>
    <property type="match status" value="1"/>
</dbReference>
<proteinExistence type="predicted"/>
<feature type="domain" description="AraC-type arabinose-binding/dimerisation" evidence="2">
    <location>
        <begin position="23"/>
        <end position="81"/>
    </location>
</feature>
<dbReference type="EMBL" id="MFJF01000002">
    <property type="protein sequence ID" value="OGG08367.1"/>
    <property type="molecule type" value="Genomic_DNA"/>
</dbReference>
<evidence type="ECO:0000313" key="3">
    <source>
        <dbReference type="EMBL" id="OGG08367.1"/>
    </source>
</evidence>
<name>A0A1F5Z861_9BACT</name>
<keyword evidence="1" id="KW-0238">DNA-binding</keyword>
<dbReference type="InterPro" id="IPR014710">
    <property type="entry name" value="RmlC-like_jellyroll"/>
</dbReference>
<protein>
    <recommendedName>
        <fullName evidence="2">AraC-type arabinose-binding/dimerisation domain-containing protein</fullName>
    </recommendedName>
</protein>
<evidence type="ECO:0000313" key="4">
    <source>
        <dbReference type="Proteomes" id="UP000177354"/>
    </source>
</evidence>
<dbReference type="InterPro" id="IPR003313">
    <property type="entry name" value="AraC-bd"/>
</dbReference>
<organism evidence="3 4">
    <name type="scientific">Candidatus Gottesmanbacteria bacterium RIFCSPHIGHO2_01_FULL_40_15</name>
    <dbReference type="NCBI Taxonomy" id="1798376"/>
    <lineage>
        <taxon>Bacteria</taxon>
        <taxon>Candidatus Gottesmaniibacteriota</taxon>
    </lineage>
</organism>
<dbReference type="InterPro" id="IPR011051">
    <property type="entry name" value="RmlC_Cupin_sf"/>
</dbReference>
<dbReference type="GO" id="GO:0003677">
    <property type="term" value="F:DNA binding"/>
    <property type="evidence" value="ECO:0007669"/>
    <property type="project" value="UniProtKB-KW"/>
</dbReference>
<accession>A0A1F5Z861</accession>
<dbReference type="Pfam" id="PF02311">
    <property type="entry name" value="AraC_binding"/>
    <property type="match status" value="1"/>
</dbReference>
<dbReference type="Gene3D" id="2.60.120.10">
    <property type="entry name" value="Jelly Rolls"/>
    <property type="match status" value="1"/>
</dbReference>